<evidence type="ECO:0000313" key="3">
    <source>
        <dbReference type="Proteomes" id="UP000487268"/>
    </source>
</evidence>
<keyword evidence="1" id="KW-1133">Transmembrane helix</keyword>
<feature type="transmembrane region" description="Helical" evidence="1">
    <location>
        <begin position="91"/>
        <end position="107"/>
    </location>
</feature>
<name>A0A7K0BNA1_9ACTN</name>
<organism evidence="2 3">
    <name type="scientific">Actinomadura macrotermitis</name>
    <dbReference type="NCBI Taxonomy" id="2585200"/>
    <lineage>
        <taxon>Bacteria</taxon>
        <taxon>Bacillati</taxon>
        <taxon>Actinomycetota</taxon>
        <taxon>Actinomycetes</taxon>
        <taxon>Streptosporangiales</taxon>
        <taxon>Thermomonosporaceae</taxon>
        <taxon>Actinomadura</taxon>
    </lineage>
</organism>
<accession>A0A7K0BNA1</accession>
<protein>
    <recommendedName>
        <fullName evidence="4">DUF3040 domain-containing protein</fullName>
    </recommendedName>
</protein>
<dbReference type="EMBL" id="WEGH01000001">
    <property type="protein sequence ID" value="MQY02352.1"/>
    <property type="molecule type" value="Genomic_DNA"/>
</dbReference>
<comment type="caution">
    <text evidence="2">The sequence shown here is derived from an EMBL/GenBank/DDBJ whole genome shotgun (WGS) entry which is preliminary data.</text>
</comment>
<evidence type="ECO:0000313" key="2">
    <source>
        <dbReference type="EMBL" id="MQY02352.1"/>
    </source>
</evidence>
<keyword evidence="1" id="KW-0812">Transmembrane</keyword>
<keyword evidence="3" id="KW-1185">Reference proteome</keyword>
<dbReference type="RefSeq" id="WP_153530565.1">
    <property type="nucleotide sequence ID" value="NZ_WEGH01000001.1"/>
</dbReference>
<gene>
    <name evidence="2" type="ORF">ACRB68_03820</name>
</gene>
<feature type="transmembrane region" description="Helical" evidence="1">
    <location>
        <begin position="63"/>
        <end position="85"/>
    </location>
</feature>
<sequence>MQPSPGAPSVPEGRAAGAAWRALPKETRAEVLAAEEPIADPAVRAVAVGYARTVLARSPRRQALPLAGATLAVVGLGSLLVALTGLGDSELARLLPIFIAVAILLWMRNRMRARILGLLRVEKLNAPATAPAEPAEAPPGA</sequence>
<reference evidence="2 3" key="1">
    <citation type="submission" date="2019-10" db="EMBL/GenBank/DDBJ databases">
        <title>Actinomadura rubteroloni sp. nov. and Actinomadura macrotermitis sp. nov., isolated from the gut of fungus growing-termite Macrotermes natalensis.</title>
        <authorList>
            <person name="Benndorf R."/>
            <person name="Martin K."/>
            <person name="Kuefner M."/>
            <person name="De Beer W."/>
            <person name="Kaster A.-K."/>
            <person name="Vollmers J."/>
            <person name="Poulsen M."/>
            <person name="Beemelmanns C."/>
        </authorList>
    </citation>
    <scope>NUCLEOTIDE SEQUENCE [LARGE SCALE GENOMIC DNA]</scope>
    <source>
        <strain evidence="2 3">RB68</strain>
    </source>
</reference>
<keyword evidence="1" id="KW-0472">Membrane</keyword>
<proteinExistence type="predicted"/>
<evidence type="ECO:0008006" key="4">
    <source>
        <dbReference type="Google" id="ProtNLM"/>
    </source>
</evidence>
<dbReference type="AlphaFoldDB" id="A0A7K0BNA1"/>
<dbReference type="Proteomes" id="UP000487268">
    <property type="component" value="Unassembled WGS sequence"/>
</dbReference>
<evidence type="ECO:0000256" key="1">
    <source>
        <dbReference type="SAM" id="Phobius"/>
    </source>
</evidence>